<evidence type="ECO:0000256" key="1">
    <source>
        <dbReference type="ARBA" id="ARBA00007523"/>
    </source>
</evidence>
<dbReference type="Gene3D" id="3.40.30.10">
    <property type="entry name" value="Glutaredoxin"/>
    <property type="match status" value="1"/>
</dbReference>
<dbReference type="InterPro" id="IPR037207">
    <property type="entry name" value="Nuop51_4Fe4S-bd_sf"/>
</dbReference>
<dbReference type="CDD" id="cd03064">
    <property type="entry name" value="TRX_Fd_NuoE"/>
    <property type="match status" value="1"/>
</dbReference>
<comment type="similarity">
    <text evidence="1">Belongs to the complex I 51 kDa subunit family.</text>
</comment>
<dbReference type="Pfam" id="PF01257">
    <property type="entry name" value="2Fe-2S_thioredx"/>
    <property type="match status" value="1"/>
</dbReference>
<dbReference type="Pfam" id="PF01512">
    <property type="entry name" value="Complex1_51K"/>
    <property type="match status" value="1"/>
</dbReference>
<dbReference type="SUPFAM" id="SSF142984">
    <property type="entry name" value="Nqo1 middle domain-like"/>
    <property type="match status" value="1"/>
</dbReference>
<dbReference type="EMBL" id="JBHUCO010000016">
    <property type="protein sequence ID" value="MFD1519288.1"/>
    <property type="molecule type" value="Genomic_DNA"/>
</dbReference>
<dbReference type="SUPFAM" id="SSF52833">
    <property type="entry name" value="Thioredoxin-like"/>
    <property type="match status" value="1"/>
</dbReference>
<dbReference type="RefSeq" id="WP_344719386.1">
    <property type="nucleotide sequence ID" value="NZ_BAAAUS010000004.1"/>
</dbReference>
<evidence type="ECO:0000259" key="6">
    <source>
        <dbReference type="SMART" id="SM00928"/>
    </source>
</evidence>
<dbReference type="PANTHER" id="PTHR43578:SF3">
    <property type="entry name" value="NADH-QUINONE OXIDOREDUCTASE SUBUNIT F"/>
    <property type="match status" value="1"/>
</dbReference>
<keyword evidence="2" id="KW-0004">4Fe-4S</keyword>
<evidence type="ECO:0000313" key="7">
    <source>
        <dbReference type="EMBL" id="MFD1519288.1"/>
    </source>
</evidence>
<dbReference type="Pfam" id="PF10531">
    <property type="entry name" value="SLBB"/>
    <property type="match status" value="1"/>
</dbReference>
<dbReference type="InterPro" id="IPR001949">
    <property type="entry name" value="NADH-UbQ_OxRdtase_51kDa_CS"/>
</dbReference>
<dbReference type="InterPro" id="IPR036249">
    <property type="entry name" value="Thioredoxin-like_sf"/>
</dbReference>
<evidence type="ECO:0000256" key="4">
    <source>
        <dbReference type="ARBA" id="ARBA00023004"/>
    </source>
</evidence>
<evidence type="ECO:0000256" key="5">
    <source>
        <dbReference type="ARBA" id="ARBA00023014"/>
    </source>
</evidence>
<dbReference type="InterPro" id="IPR037225">
    <property type="entry name" value="Nuo51_FMN-bd_sf"/>
</dbReference>
<dbReference type="SMART" id="SM00928">
    <property type="entry name" value="NADH_4Fe-4S"/>
    <property type="match status" value="1"/>
</dbReference>
<dbReference type="SUPFAM" id="SSF142019">
    <property type="entry name" value="Nqo1 FMN-binding domain-like"/>
    <property type="match status" value="1"/>
</dbReference>
<dbReference type="Gene3D" id="1.10.10.1590">
    <property type="entry name" value="NADH-quinone oxidoreductase subunit E"/>
    <property type="match status" value="1"/>
</dbReference>
<comment type="caution">
    <text evidence="7">The sequence shown here is derived from an EMBL/GenBank/DDBJ whole genome shotgun (WGS) entry which is preliminary data.</text>
</comment>
<dbReference type="Pfam" id="PF10589">
    <property type="entry name" value="NADH_4Fe-4S"/>
    <property type="match status" value="1"/>
</dbReference>
<reference evidence="8" key="1">
    <citation type="journal article" date="2019" name="Int. J. Syst. Evol. Microbiol.">
        <title>The Global Catalogue of Microorganisms (GCM) 10K type strain sequencing project: providing services to taxonomists for standard genome sequencing and annotation.</title>
        <authorList>
            <consortium name="The Broad Institute Genomics Platform"/>
            <consortium name="The Broad Institute Genome Sequencing Center for Infectious Disease"/>
            <person name="Wu L."/>
            <person name="Ma J."/>
        </authorList>
    </citation>
    <scope>NUCLEOTIDE SEQUENCE [LARGE SCALE GENOMIC DNA]</scope>
    <source>
        <strain evidence="8">CCM 7043</strain>
    </source>
</reference>
<accession>A0ABW4EWR4</accession>
<dbReference type="Proteomes" id="UP001597114">
    <property type="component" value="Unassembled WGS sequence"/>
</dbReference>
<keyword evidence="4" id="KW-0408">Iron</keyword>
<dbReference type="InterPro" id="IPR011538">
    <property type="entry name" value="Nuo51_FMN-bd"/>
</dbReference>
<dbReference type="Gene3D" id="3.10.20.600">
    <property type="match status" value="1"/>
</dbReference>
<organism evidence="7 8">
    <name type="scientific">Pseudonocardia yunnanensis</name>
    <dbReference type="NCBI Taxonomy" id="58107"/>
    <lineage>
        <taxon>Bacteria</taxon>
        <taxon>Bacillati</taxon>
        <taxon>Actinomycetota</taxon>
        <taxon>Actinomycetes</taxon>
        <taxon>Pseudonocardiales</taxon>
        <taxon>Pseudonocardiaceae</taxon>
        <taxon>Pseudonocardia</taxon>
    </lineage>
</organism>
<dbReference type="InterPro" id="IPR041921">
    <property type="entry name" value="NuoE_N"/>
</dbReference>
<dbReference type="Gene3D" id="1.20.1440.230">
    <property type="entry name" value="NADH-ubiquinone oxidoreductase 51kDa subunit, iron-sulphur binding domain"/>
    <property type="match status" value="1"/>
</dbReference>
<keyword evidence="8" id="KW-1185">Reference proteome</keyword>
<evidence type="ECO:0000256" key="2">
    <source>
        <dbReference type="ARBA" id="ARBA00022485"/>
    </source>
</evidence>
<dbReference type="InterPro" id="IPR019554">
    <property type="entry name" value="Soluble_ligand-bd"/>
</dbReference>
<gene>
    <name evidence="7" type="ORF">ACFSJD_17485</name>
</gene>
<keyword evidence="3" id="KW-0479">Metal-binding</keyword>
<dbReference type="Gene3D" id="3.40.50.11540">
    <property type="entry name" value="NADH-ubiquinone oxidoreductase 51kDa subunit"/>
    <property type="match status" value="1"/>
</dbReference>
<feature type="domain" description="NADH-ubiquinone oxidoreductase 51kDa subunit iron-sulphur binding" evidence="6">
    <location>
        <begin position="483"/>
        <end position="529"/>
    </location>
</feature>
<keyword evidence="5" id="KW-0411">Iron-sulfur</keyword>
<dbReference type="PANTHER" id="PTHR43578">
    <property type="entry name" value="NADH-QUINONE OXIDOREDUCTASE SUBUNIT F"/>
    <property type="match status" value="1"/>
</dbReference>
<dbReference type="InterPro" id="IPR042128">
    <property type="entry name" value="NuoE_dom"/>
</dbReference>
<evidence type="ECO:0000313" key="8">
    <source>
        <dbReference type="Proteomes" id="UP001597114"/>
    </source>
</evidence>
<dbReference type="PROSITE" id="PS00645">
    <property type="entry name" value="COMPLEX1_51K_2"/>
    <property type="match status" value="1"/>
</dbReference>
<name>A0ABW4EWR4_9PSEU</name>
<sequence>MTELSDRMADVRARRVPGVEARAGKFPGPSLIPALNAIQARLGWLPREELEELARDARRPRYEIEGLISFYPHFRTEPPTKVALHVCHDLACWLRNGEARIAELRDRYGEDDDVEIVEVSCLGRCDIAPAVAVNERPAPVADTDDLVGAARDKGVGDAAAATRVEPWPNDPYPAGSGVPERYTTLRALLAGELDADDIVATLKDSGLRGMGGAGFPTGQKWGLVRAAEPGTTKYAIVNADESEPGTFKDRQILAQQPHLVLEGLLLGMVVVGAEEGWVFIRHEYGPEEHVLREEIDALRAAGVIGPDACGSGRRLNVDVFVSPGGYILGEETALLECMEGHRGEPRNKPPFPGNYGLHGRPTLINSVETFADVPVIVQRGAQWWKDQGVGDSVGWKFFAVSGHVEKPDVYCVPMGTTVRELIDLAGGVTGGAQVGAVQPGGASSNFIGPDQLDLRLDFGTAAEAGTMLGSGALVVLAEGTDLLAASTNVLRFFRNESCGKCVPCRVGSTKAHELLRGVLETGTSTLDDAQRGRILQLEEAMRKTSICGLGQVALGPVVSVLGLDKGGAAAREQPRPNGAAAQPDR</sequence>
<proteinExistence type="inferred from homology"/>
<evidence type="ECO:0000256" key="3">
    <source>
        <dbReference type="ARBA" id="ARBA00022723"/>
    </source>
</evidence>
<dbReference type="SUPFAM" id="SSF140490">
    <property type="entry name" value="Nqo1C-terminal domain-like"/>
    <property type="match status" value="1"/>
</dbReference>
<protein>
    <submittedName>
        <fullName evidence="7">NAD(P)H-dependent oxidoreductase subunit E</fullName>
    </submittedName>
</protein>
<dbReference type="InterPro" id="IPR019575">
    <property type="entry name" value="Nuop51_4Fe4S-bd"/>
</dbReference>